<dbReference type="PANTHER" id="PTHR31668">
    <property type="entry name" value="GLUCOSE TRANSPORT TRANSCRIPTION REGULATOR RGT1-RELATED-RELATED"/>
    <property type="match status" value="1"/>
</dbReference>
<feature type="region of interest" description="Disordered" evidence="2">
    <location>
        <begin position="1"/>
        <end position="45"/>
    </location>
</feature>
<keyword evidence="5" id="KW-1185">Reference proteome</keyword>
<comment type="caution">
    <text evidence="4">The sequence shown here is derived from an EMBL/GenBank/DDBJ whole genome shotgun (WGS) entry which is preliminary data.</text>
</comment>
<name>A0A166PDB4_9HYPO</name>
<dbReference type="OrthoDB" id="4150019at2759"/>
<dbReference type="AlphaFoldDB" id="A0A166PDB4"/>
<dbReference type="SUPFAM" id="SSF57701">
    <property type="entry name" value="Zn2/Cys6 DNA-binding domain"/>
    <property type="match status" value="1"/>
</dbReference>
<evidence type="ECO:0000259" key="3">
    <source>
        <dbReference type="PROSITE" id="PS50048"/>
    </source>
</evidence>
<feature type="compositionally biased region" description="Polar residues" evidence="2">
    <location>
        <begin position="214"/>
        <end position="231"/>
    </location>
</feature>
<dbReference type="CDD" id="cd00067">
    <property type="entry name" value="GAL4"/>
    <property type="match status" value="1"/>
</dbReference>
<evidence type="ECO:0000256" key="2">
    <source>
        <dbReference type="SAM" id="MobiDB-lite"/>
    </source>
</evidence>
<feature type="domain" description="Zn(2)-C6 fungal-type" evidence="3">
    <location>
        <begin position="54"/>
        <end position="87"/>
    </location>
</feature>
<dbReference type="InterPro" id="IPR036864">
    <property type="entry name" value="Zn2-C6_fun-type_DNA-bd_sf"/>
</dbReference>
<keyword evidence="1" id="KW-0539">Nucleus</keyword>
<dbReference type="GO" id="GO:0000981">
    <property type="term" value="F:DNA-binding transcription factor activity, RNA polymerase II-specific"/>
    <property type="evidence" value="ECO:0007669"/>
    <property type="project" value="InterPro"/>
</dbReference>
<dbReference type="GO" id="GO:0008270">
    <property type="term" value="F:zinc ion binding"/>
    <property type="evidence" value="ECO:0007669"/>
    <property type="project" value="InterPro"/>
</dbReference>
<evidence type="ECO:0000256" key="1">
    <source>
        <dbReference type="ARBA" id="ARBA00023242"/>
    </source>
</evidence>
<dbReference type="Pfam" id="PF00172">
    <property type="entry name" value="Zn_clus"/>
    <property type="match status" value="1"/>
</dbReference>
<feature type="region of interest" description="Disordered" evidence="2">
    <location>
        <begin position="89"/>
        <end position="141"/>
    </location>
</feature>
<proteinExistence type="predicted"/>
<dbReference type="PROSITE" id="PS50048">
    <property type="entry name" value="ZN2_CY6_FUNGAL_2"/>
    <property type="match status" value="1"/>
</dbReference>
<feature type="compositionally biased region" description="Low complexity" evidence="2">
    <location>
        <begin position="107"/>
        <end position="125"/>
    </location>
</feature>
<feature type="compositionally biased region" description="Polar residues" evidence="2">
    <location>
        <begin position="9"/>
        <end position="20"/>
    </location>
</feature>
<reference evidence="4 5" key="1">
    <citation type="journal article" date="2016" name="Genome Biol. Evol.">
        <title>Divergent and convergent evolution of fungal pathogenicity.</title>
        <authorList>
            <person name="Shang Y."/>
            <person name="Xiao G."/>
            <person name="Zheng P."/>
            <person name="Cen K."/>
            <person name="Zhan S."/>
            <person name="Wang C."/>
        </authorList>
    </citation>
    <scope>NUCLEOTIDE SEQUENCE [LARGE SCALE GENOMIC DNA]</scope>
    <source>
        <strain evidence="4 5">RCEF 2490</strain>
    </source>
</reference>
<evidence type="ECO:0000313" key="5">
    <source>
        <dbReference type="Proteomes" id="UP000078544"/>
    </source>
</evidence>
<dbReference type="STRING" id="1081109.A0A166PDB4"/>
<dbReference type="SMART" id="SM00066">
    <property type="entry name" value="GAL4"/>
    <property type="match status" value="1"/>
</dbReference>
<protein>
    <submittedName>
        <fullName evidence="4">Fungal Zn binuclear cluster domain containing protein</fullName>
    </submittedName>
</protein>
<dbReference type="EMBL" id="AZGY01000008">
    <property type="protein sequence ID" value="KZZ96050.1"/>
    <property type="molecule type" value="Genomic_DNA"/>
</dbReference>
<organism evidence="4 5">
    <name type="scientific">Moelleriella libera RCEF 2490</name>
    <dbReference type="NCBI Taxonomy" id="1081109"/>
    <lineage>
        <taxon>Eukaryota</taxon>
        <taxon>Fungi</taxon>
        <taxon>Dikarya</taxon>
        <taxon>Ascomycota</taxon>
        <taxon>Pezizomycotina</taxon>
        <taxon>Sordariomycetes</taxon>
        <taxon>Hypocreomycetidae</taxon>
        <taxon>Hypocreales</taxon>
        <taxon>Clavicipitaceae</taxon>
        <taxon>Moelleriella</taxon>
    </lineage>
</organism>
<dbReference type="InterPro" id="IPR050797">
    <property type="entry name" value="Carb_Metab_Trans_Reg"/>
</dbReference>
<feature type="region of interest" description="Disordered" evidence="2">
    <location>
        <begin position="214"/>
        <end position="239"/>
    </location>
</feature>
<dbReference type="Proteomes" id="UP000078544">
    <property type="component" value="Unassembled WGS sequence"/>
</dbReference>
<dbReference type="Gene3D" id="4.10.240.10">
    <property type="entry name" value="Zn(2)-C6 fungal-type DNA-binding domain"/>
    <property type="match status" value="1"/>
</dbReference>
<gene>
    <name evidence="4" type="ORF">AAL_04346</name>
</gene>
<dbReference type="PROSITE" id="PS00463">
    <property type="entry name" value="ZN2_CY6_FUNGAL_1"/>
    <property type="match status" value="1"/>
</dbReference>
<accession>A0A166PDB4</accession>
<dbReference type="InterPro" id="IPR001138">
    <property type="entry name" value="Zn2Cys6_DnaBD"/>
</dbReference>
<evidence type="ECO:0000313" key="4">
    <source>
        <dbReference type="EMBL" id="KZZ96050.1"/>
    </source>
</evidence>
<sequence>MGSSERGRSPNSIMRRSFSTPDGAHMPRNTAEESQAQSGEKKRNKLGYHRTSIACSHCRRRKIRCIASPDVPNRCVNCIRLKKECSFYPVDQQPGSEPRPKASMKQAGNLSVSSTSSSPAHGAGSPADTPSMTMRGPVVSASGPQMASAEYYSSDACATPHGLTAGSQYSFSNQPTPGWMSADMNHVGTAKPDGVMPWHAYPAEPPMNGQLSPYPQTSSAPATWTSGTSEAGSHDEMNWGEFPSSIRSLSYSGESTENHAQTPFMSMTSAQPYERRQSTLSDVYPPPFGMANVNTPTQSMPGTSYMPPDVVPWQQQQQQIFAAQGQANNTWSYGASEGGGQVLLTEEQRGTPRVSQGPSGVYYST</sequence>